<dbReference type="InterPro" id="IPR000515">
    <property type="entry name" value="MetI-like"/>
</dbReference>
<dbReference type="Gene3D" id="1.10.3720.10">
    <property type="entry name" value="MetI-like"/>
    <property type="match status" value="1"/>
</dbReference>
<evidence type="ECO:0000313" key="9">
    <source>
        <dbReference type="Proteomes" id="UP000001887"/>
    </source>
</evidence>
<keyword evidence="9" id="KW-1185">Reference proteome</keyword>
<dbReference type="KEGG" id="psl:Psta_2804"/>
<dbReference type="CDD" id="cd06261">
    <property type="entry name" value="TM_PBP2"/>
    <property type="match status" value="1"/>
</dbReference>
<dbReference type="GO" id="GO:0006817">
    <property type="term" value="P:phosphate ion transport"/>
    <property type="evidence" value="ECO:0007669"/>
    <property type="project" value="UniProtKB-KW"/>
</dbReference>
<dbReference type="Proteomes" id="UP000001887">
    <property type="component" value="Chromosome"/>
</dbReference>
<feature type="domain" description="ABC transmembrane type-1" evidence="7">
    <location>
        <begin position="94"/>
        <end position="310"/>
    </location>
</feature>
<name>D2R7P4_PIRSD</name>
<dbReference type="NCBIfam" id="TIGR02138">
    <property type="entry name" value="phosphate_pstC"/>
    <property type="match status" value="1"/>
</dbReference>
<dbReference type="HOGENOM" id="CLU_033621_1_0_0"/>
<evidence type="ECO:0000256" key="2">
    <source>
        <dbReference type="ARBA" id="ARBA00022692"/>
    </source>
</evidence>
<dbReference type="SUPFAM" id="SSF161098">
    <property type="entry name" value="MetI-like"/>
    <property type="match status" value="1"/>
</dbReference>
<sequence precursor="true">MAETASARPQVKRLRTRQKLDKTKRRIREAKEMVISIVLFLAASSSVLITAGIVGVLIYESIAFFRDVSVIEFLTGTTWTPQFANPKYGILPLVSGTLVTTAVALAVALPIGTIAAVYLSEFAPFVVRETIKPTLELLSAVPTVVYGYFALNFVAPVLQYLCSFVGIELSTFSMLSAGIVMGIMIIPYVSSLSEDAMRSVPMLLREGSYALGGNRITTAINVVIPSALSGIGAAYILGISRAIGETMIVAVAAGMQPKLTLNPTEQAATITAFIVQVSLGDLPHGSAGYQSIFAAGLVLFSMTLMFNIAGYVLRRRYHQAY</sequence>
<keyword evidence="6" id="KW-0592">Phosphate transport</keyword>
<dbReference type="PANTHER" id="PTHR42727:SF1">
    <property type="entry name" value="PHOSPHATE TRANSPORT SYSTEM PERMEASE"/>
    <property type="match status" value="1"/>
</dbReference>
<dbReference type="PANTHER" id="PTHR42727">
    <property type="entry name" value="PHOSPHATE TRANSPORT SYSTEM PERMEASE PROTEIN"/>
    <property type="match status" value="1"/>
</dbReference>
<evidence type="ECO:0000256" key="6">
    <source>
        <dbReference type="RuleBase" id="RU363054"/>
    </source>
</evidence>
<dbReference type="InterPro" id="IPR035906">
    <property type="entry name" value="MetI-like_sf"/>
</dbReference>
<evidence type="ECO:0000256" key="5">
    <source>
        <dbReference type="RuleBase" id="RU363032"/>
    </source>
</evidence>
<feature type="transmembrane region" description="Helical" evidence="5">
    <location>
        <begin position="292"/>
        <end position="313"/>
    </location>
</feature>
<keyword evidence="3 5" id="KW-1133">Transmembrane helix</keyword>
<dbReference type="EMBL" id="CP001848">
    <property type="protein sequence ID" value="ADB17470.1"/>
    <property type="molecule type" value="Genomic_DNA"/>
</dbReference>
<keyword evidence="2 5" id="KW-0812">Transmembrane</keyword>
<protein>
    <recommendedName>
        <fullName evidence="6">Phosphate transport system permease protein</fullName>
    </recommendedName>
</protein>
<comment type="similarity">
    <text evidence="6">Belongs to the binding-protein-dependent transport system permease family. CysTW subfamily.</text>
</comment>
<reference evidence="8 9" key="1">
    <citation type="journal article" date="2009" name="Stand. Genomic Sci.">
        <title>Complete genome sequence of Pirellula staleyi type strain (ATCC 27377).</title>
        <authorList>
            <person name="Clum A."/>
            <person name="Tindall B.J."/>
            <person name="Sikorski J."/>
            <person name="Ivanova N."/>
            <person name="Mavrommatis K."/>
            <person name="Lucas S."/>
            <person name="Glavina del Rio T."/>
            <person name="Nolan M."/>
            <person name="Chen F."/>
            <person name="Tice H."/>
            <person name="Pitluck S."/>
            <person name="Cheng J.F."/>
            <person name="Chertkov O."/>
            <person name="Brettin T."/>
            <person name="Han C."/>
            <person name="Detter J.C."/>
            <person name="Kuske C."/>
            <person name="Bruce D."/>
            <person name="Goodwin L."/>
            <person name="Ovchinikova G."/>
            <person name="Pati A."/>
            <person name="Mikhailova N."/>
            <person name="Chen A."/>
            <person name="Palaniappan K."/>
            <person name="Land M."/>
            <person name="Hauser L."/>
            <person name="Chang Y.J."/>
            <person name="Jeffries C.D."/>
            <person name="Chain P."/>
            <person name="Rohde M."/>
            <person name="Goker M."/>
            <person name="Bristow J."/>
            <person name="Eisen J.A."/>
            <person name="Markowitz V."/>
            <person name="Hugenholtz P."/>
            <person name="Kyrpides N.C."/>
            <person name="Klenk H.P."/>
            <person name="Lapidus A."/>
        </authorList>
    </citation>
    <scope>NUCLEOTIDE SEQUENCE [LARGE SCALE GENOMIC DNA]</scope>
    <source>
        <strain evidence="9">ATCC 27377 / DSM 6068 / ICPB 4128</strain>
    </source>
</reference>
<evidence type="ECO:0000313" key="8">
    <source>
        <dbReference type="EMBL" id="ADB17470.1"/>
    </source>
</evidence>
<dbReference type="GO" id="GO:0005315">
    <property type="term" value="F:phosphate transmembrane transporter activity"/>
    <property type="evidence" value="ECO:0007669"/>
    <property type="project" value="InterPro"/>
</dbReference>
<dbReference type="InterPro" id="IPR011864">
    <property type="entry name" value="Phosphate_PstC"/>
</dbReference>
<gene>
    <name evidence="8" type="ordered locus">Psta_2804</name>
</gene>
<feature type="transmembrane region" description="Helical" evidence="5">
    <location>
        <begin position="34"/>
        <end position="59"/>
    </location>
</feature>
<feature type="transmembrane region" description="Helical" evidence="5">
    <location>
        <begin position="172"/>
        <end position="192"/>
    </location>
</feature>
<evidence type="ECO:0000256" key="4">
    <source>
        <dbReference type="ARBA" id="ARBA00023136"/>
    </source>
</evidence>
<dbReference type="Pfam" id="PF00528">
    <property type="entry name" value="BPD_transp_1"/>
    <property type="match status" value="1"/>
</dbReference>
<dbReference type="GO" id="GO:0005886">
    <property type="term" value="C:plasma membrane"/>
    <property type="evidence" value="ECO:0007669"/>
    <property type="project" value="UniProtKB-SubCell"/>
</dbReference>
<evidence type="ECO:0000259" key="7">
    <source>
        <dbReference type="PROSITE" id="PS50928"/>
    </source>
</evidence>
<comment type="function">
    <text evidence="6">Part of the binding-protein-dependent transport system for phosphate; probably responsible for the translocation of the substrate across the membrane.</text>
</comment>
<keyword evidence="5" id="KW-0813">Transport</keyword>
<keyword evidence="4 5" id="KW-0472">Membrane</keyword>
<feature type="transmembrane region" description="Helical" evidence="5">
    <location>
        <begin position="140"/>
        <end position="160"/>
    </location>
</feature>
<dbReference type="eggNOG" id="COG0573">
    <property type="taxonomic scope" value="Bacteria"/>
</dbReference>
<feature type="transmembrane region" description="Helical" evidence="5">
    <location>
        <begin position="213"/>
        <end position="237"/>
    </location>
</feature>
<keyword evidence="6" id="KW-1003">Cell membrane</keyword>
<feature type="transmembrane region" description="Helical" evidence="5">
    <location>
        <begin position="90"/>
        <end position="119"/>
    </location>
</feature>
<evidence type="ECO:0000256" key="1">
    <source>
        <dbReference type="ARBA" id="ARBA00004651"/>
    </source>
</evidence>
<evidence type="ECO:0000256" key="3">
    <source>
        <dbReference type="ARBA" id="ARBA00022989"/>
    </source>
</evidence>
<comment type="subcellular location">
    <subcellularLocation>
        <location evidence="1 5">Cell membrane</location>
        <topology evidence="1 5">Multi-pass membrane protein</topology>
    </subcellularLocation>
</comment>
<proteinExistence type="inferred from homology"/>
<dbReference type="PROSITE" id="PS50928">
    <property type="entry name" value="ABC_TM1"/>
    <property type="match status" value="1"/>
</dbReference>
<accession>D2R7P4</accession>
<dbReference type="AlphaFoldDB" id="D2R7P4"/>
<dbReference type="STRING" id="530564.Psta_2804"/>
<organism evidence="8 9">
    <name type="scientific">Pirellula staleyi (strain ATCC 27377 / DSM 6068 / ICPB 4128)</name>
    <name type="common">Pirella staleyi</name>
    <dbReference type="NCBI Taxonomy" id="530564"/>
    <lineage>
        <taxon>Bacteria</taxon>
        <taxon>Pseudomonadati</taxon>
        <taxon>Planctomycetota</taxon>
        <taxon>Planctomycetia</taxon>
        <taxon>Pirellulales</taxon>
        <taxon>Pirellulaceae</taxon>
        <taxon>Pirellula</taxon>
    </lineage>
</organism>